<name>A0A7R9WDV2_9STRA</name>
<proteinExistence type="predicted"/>
<sequence>MFPHSRSLVGSGVRRIFCGSLPRIDPSTLFTSSISATYKSHDQNQDGEAAANRRAQQISSRQYHSTPRDDFLYPAIIVVAAIGYVGYKTYMGEPLTPKSLTSGVAEYERLEKDRKERNQRKRAFGYQKQTMSSAQEKTEPTSKETSGQ</sequence>
<feature type="region of interest" description="Disordered" evidence="1">
    <location>
        <begin position="40"/>
        <end position="66"/>
    </location>
</feature>
<accession>A0A7R9WDV2</accession>
<feature type="region of interest" description="Disordered" evidence="1">
    <location>
        <begin position="111"/>
        <end position="148"/>
    </location>
</feature>
<feature type="compositionally biased region" description="Polar residues" evidence="1">
    <location>
        <begin position="54"/>
        <end position="65"/>
    </location>
</feature>
<reference evidence="2" key="1">
    <citation type="submission" date="2021-01" db="EMBL/GenBank/DDBJ databases">
        <authorList>
            <person name="Corre E."/>
            <person name="Pelletier E."/>
            <person name="Niang G."/>
            <person name="Scheremetjew M."/>
            <person name="Finn R."/>
            <person name="Kale V."/>
            <person name="Holt S."/>
            <person name="Cochrane G."/>
            <person name="Meng A."/>
            <person name="Brown T."/>
            <person name="Cohen L."/>
        </authorList>
    </citation>
    <scope>NUCLEOTIDE SEQUENCE</scope>
    <source>
        <strain evidence="2">CCMP147</strain>
    </source>
</reference>
<gene>
    <name evidence="2" type="ORF">TDUB1175_LOCUS20273</name>
</gene>
<organism evidence="2">
    <name type="scientific">Pseudictyota dubia</name>
    <dbReference type="NCBI Taxonomy" id="2749911"/>
    <lineage>
        <taxon>Eukaryota</taxon>
        <taxon>Sar</taxon>
        <taxon>Stramenopiles</taxon>
        <taxon>Ochrophyta</taxon>
        <taxon>Bacillariophyta</taxon>
        <taxon>Mediophyceae</taxon>
        <taxon>Biddulphiophycidae</taxon>
        <taxon>Eupodiscales</taxon>
        <taxon>Odontellaceae</taxon>
        <taxon>Pseudictyota</taxon>
    </lineage>
</organism>
<evidence type="ECO:0000313" key="2">
    <source>
        <dbReference type="EMBL" id="CAD8321857.1"/>
    </source>
</evidence>
<evidence type="ECO:0000256" key="1">
    <source>
        <dbReference type="SAM" id="MobiDB-lite"/>
    </source>
</evidence>
<dbReference type="AlphaFoldDB" id="A0A7R9WDV2"/>
<protein>
    <submittedName>
        <fullName evidence="2">Uncharacterized protein</fullName>
    </submittedName>
</protein>
<dbReference type="EMBL" id="HBED01040277">
    <property type="protein sequence ID" value="CAD8321857.1"/>
    <property type="molecule type" value="Transcribed_RNA"/>
</dbReference>